<dbReference type="Gene3D" id="3.30.70.1990">
    <property type="match status" value="1"/>
</dbReference>
<dbReference type="GO" id="GO:0016491">
    <property type="term" value="F:oxidoreductase activity"/>
    <property type="evidence" value="ECO:0007669"/>
    <property type="project" value="InterPro"/>
</dbReference>
<dbReference type="SUPFAM" id="SSF51905">
    <property type="entry name" value="FAD/NAD(P)-binding domain"/>
    <property type="match status" value="1"/>
</dbReference>
<dbReference type="Gene3D" id="3.50.50.60">
    <property type="entry name" value="FAD/NAD(P)-binding domain"/>
    <property type="match status" value="1"/>
</dbReference>
<dbReference type="RefSeq" id="WP_183416609.1">
    <property type="nucleotide sequence ID" value="NZ_JACHXA010000005.1"/>
</dbReference>
<feature type="domain" description="Amine oxidase" evidence="1">
    <location>
        <begin position="11"/>
        <end position="287"/>
    </location>
</feature>
<accession>A0A839SXP3</accession>
<dbReference type="PANTHER" id="PTHR42923:SF17">
    <property type="entry name" value="AMINE OXIDASE DOMAIN-CONTAINING PROTEIN"/>
    <property type="match status" value="1"/>
</dbReference>
<dbReference type="InterPro" id="IPR050464">
    <property type="entry name" value="Zeta_carotene_desat/Oxidored"/>
</dbReference>
<protein>
    <recommendedName>
        <fullName evidence="1">Amine oxidase domain-containing protein</fullName>
    </recommendedName>
</protein>
<dbReference type="PANTHER" id="PTHR42923">
    <property type="entry name" value="PROTOPORPHYRINOGEN OXIDASE"/>
    <property type="match status" value="1"/>
</dbReference>
<proteinExistence type="predicted"/>
<comment type="caution">
    <text evidence="2">The sequence shown here is derived from an EMBL/GenBank/DDBJ whole genome shotgun (WGS) entry which is preliminary data.</text>
</comment>
<dbReference type="AlphaFoldDB" id="A0A839SXP3"/>
<dbReference type="Pfam" id="PF01593">
    <property type="entry name" value="Amino_oxidase"/>
    <property type="match status" value="1"/>
</dbReference>
<gene>
    <name evidence="2" type="ORF">FHR98_002081</name>
</gene>
<organism evidence="2 3">
    <name type="scientific">Limibacillus halophilus</name>
    <dbReference type="NCBI Taxonomy" id="1579333"/>
    <lineage>
        <taxon>Bacteria</taxon>
        <taxon>Pseudomonadati</taxon>
        <taxon>Pseudomonadota</taxon>
        <taxon>Alphaproteobacteria</taxon>
        <taxon>Rhodospirillales</taxon>
        <taxon>Rhodovibrionaceae</taxon>
        <taxon>Limibacillus</taxon>
    </lineage>
</organism>
<dbReference type="Proteomes" id="UP000581135">
    <property type="component" value="Unassembled WGS sequence"/>
</dbReference>
<evidence type="ECO:0000313" key="3">
    <source>
        <dbReference type="Proteomes" id="UP000581135"/>
    </source>
</evidence>
<dbReference type="InterPro" id="IPR002937">
    <property type="entry name" value="Amino_oxidase"/>
</dbReference>
<evidence type="ECO:0000259" key="1">
    <source>
        <dbReference type="Pfam" id="PF01593"/>
    </source>
</evidence>
<keyword evidence="3" id="KW-1185">Reference proteome</keyword>
<dbReference type="Gene3D" id="1.10.405.20">
    <property type="match status" value="1"/>
</dbReference>
<sequence>MRIAIIGSGAAGLGAAWLLAQKHDISLYEADSKLGGHANTVDVSGPNGPVAVDTGFIVYNELNYPNLTCLFEHLGIETQRSDMSFAVSLASGRYEYEGSRSGFFGQKRNLIKPSQWLLLFEIKRFFREAPHLLTQPCSGLSLGDYLNKNGYSQDFAYDHLLPMASAIWSCSLKDILSFPATSFVNFYANHGLLQFADRPTWRSVTNGSRCYVERMAKGFRSAIRLRTPVQAVKKMERGIEVVTAGGQAERYDSVIFATHADQALKIMGSTASPLHRKILSTFRYLPNRAVLHSDPSMMPQRRHLWASWNYLSNHRRNKEQQLAVTYWMNRLQKLDRSFPLFVTLNPYREPRPELVHAAFTYRHPQFDEHTAVAQSLLGEIQGQDGFWFCGSYCGYGFHEDALQSGLTVAEQFGVNRPWAKYFRPPSTALRGVESLSERLHNAAE</sequence>
<dbReference type="InterPro" id="IPR036188">
    <property type="entry name" value="FAD/NAD-bd_sf"/>
</dbReference>
<evidence type="ECO:0000313" key="2">
    <source>
        <dbReference type="EMBL" id="MBB3065785.1"/>
    </source>
</evidence>
<name>A0A839SXP3_9PROT</name>
<dbReference type="EMBL" id="JACHXA010000005">
    <property type="protein sequence ID" value="MBB3065785.1"/>
    <property type="molecule type" value="Genomic_DNA"/>
</dbReference>
<reference evidence="2 3" key="1">
    <citation type="submission" date="2020-08" db="EMBL/GenBank/DDBJ databases">
        <title>Genomic Encyclopedia of Type Strains, Phase III (KMG-III): the genomes of soil and plant-associated and newly described type strains.</title>
        <authorList>
            <person name="Whitman W."/>
        </authorList>
    </citation>
    <scope>NUCLEOTIDE SEQUENCE [LARGE SCALE GENOMIC DNA]</scope>
    <source>
        <strain evidence="2 3">CECT 8803</strain>
    </source>
</reference>